<dbReference type="Pfam" id="PF02627">
    <property type="entry name" value="CMD"/>
    <property type="match status" value="1"/>
</dbReference>
<protein>
    <submittedName>
        <fullName evidence="2">Carboxymuconolactone decarboxylase family protein</fullName>
    </submittedName>
</protein>
<dbReference type="RefSeq" id="WP_255919861.1">
    <property type="nucleotide sequence ID" value="NZ_JANFNG010000005.1"/>
</dbReference>
<evidence type="ECO:0000313" key="3">
    <source>
        <dbReference type="Proteomes" id="UP001057702"/>
    </source>
</evidence>
<feature type="non-terminal residue" evidence="2">
    <location>
        <position position="103"/>
    </location>
</feature>
<dbReference type="EMBL" id="JANFNG010000005">
    <property type="protein sequence ID" value="MCQ4080961.1"/>
    <property type="molecule type" value="Genomic_DNA"/>
</dbReference>
<organism evidence="2 3">
    <name type="scientific">Streptomyces humicola</name>
    <dbReference type="NCBI Taxonomy" id="2953240"/>
    <lineage>
        <taxon>Bacteria</taxon>
        <taxon>Bacillati</taxon>
        <taxon>Actinomycetota</taxon>
        <taxon>Actinomycetes</taxon>
        <taxon>Kitasatosporales</taxon>
        <taxon>Streptomycetaceae</taxon>
        <taxon>Streptomyces</taxon>
    </lineage>
</organism>
<name>A0ABT1PTF6_9ACTN</name>
<evidence type="ECO:0000259" key="1">
    <source>
        <dbReference type="Pfam" id="PF02627"/>
    </source>
</evidence>
<dbReference type="InterPro" id="IPR003779">
    <property type="entry name" value="CMD-like"/>
</dbReference>
<comment type="caution">
    <text evidence="2">The sequence shown here is derived from an EMBL/GenBank/DDBJ whole genome shotgun (WGS) entry which is preliminary data.</text>
</comment>
<evidence type="ECO:0000313" key="2">
    <source>
        <dbReference type="EMBL" id="MCQ4080961.1"/>
    </source>
</evidence>
<dbReference type="SUPFAM" id="SSF69118">
    <property type="entry name" value="AhpD-like"/>
    <property type="match status" value="1"/>
</dbReference>
<dbReference type="PANTHER" id="PTHR34846">
    <property type="entry name" value="4-CARBOXYMUCONOLACTONE DECARBOXYLASE FAMILY PROTEIN (AFU_ORTHOLOGUE AFUA_6G11590)"/>
    <property type="match status" value="1"/>
</dbReference>
<reference evidence="2" key="1">
    <citation type="submission" date="2022-06" db="EMBL/GenBank/DDBJ databases">
        <title>Draft genome sequence of Streptomyces sp. RB6PN25 isolated from peat swamp forest in Thailand.</title>
        <authorList>
            <person name="Duangmal K."/>
            <person name="Klaysubun C."/>
        </authorList>
    </citation>
    <scope>NUCLEOTIDE SEQUENCE</scope>
    <source>
        <strain evidence="2">RB6PN25</strain>
    </source>
</reference>
<gene>
    <name evidence="2" type="ORF">NGB36_10215</name>
</gene>
<sequence length="103" mass="11081">MTSVNLGKQHPATYKNLGALGAQADTAVQEAGLDPLLAELVKIRVSQLNGCAFCLRMHTRDALAKGESTDRLAVLAAWWESQCFTPQERAAVALAEQVTELTV</sequence>
<dbReference type="Gene3D" id="1.20.1290.10">
    <property type="entry name" value="AhpD-like"/>
    <property type="match status" value="1"/>
</dbReference>
<proteinExistence type="predicted"/>
<keyword evidence="3" id="KW-1185">Reference proteome</keyword>
<dbReference type="InterPro" id="IPR029032">
    <property type="entry name" value="AhpD-like"/>
</dbReference>
<feature type="domain" description="Carboxymuconolactone decarboxylase-like" evidence="1">
    <location>
        <begin position="26"/>
        <end position="96"/>
    </location>
</feature>
<dbReference type="InterPro" id="IPR004675">
    <property type="entry name" value="AhpD_core"/>
</dbReference>
<accession>A0ABT1PTF6</accession>
<dbReference type="PANTHER" id="PTHR34846:SF10">
    <property type="entry name" value="CYTOPLASMIC PROTEIN"/>
    <property type="match status" value="1"/>
</dbReference>
<dbReference type="Proteomes" id="UP001057702">
    <property type="component" value="Unassembled WGS sequence"/>
</dbReference>
<dbReference type="NCBIfam" id="TIGR00778">
    <property type="entry name" value="ahpD_dom"/>
    <property type="match status" value="1"/>
</dbReference>